<proteinExistence type="predicted"/>
<accession>A0A1G2HR53</accession>
<evidence type="ECO:0000313" key="3">
    <source>
        <dbReference type="Proteomes" id="UP000176855"/>
    </source>
</evidence>
<dbReference type="STRING" id="1802202.A2730_03720"/>
<feature type="chain" id="PRO_5009583167" evidence="1">
    <location>
        <begin position="27"/>
        <end position="109"/>
    </location>
</feature>
<gene>
    <name evidence="2" type="ORF">A2730_03720</name>
</gene>
<sequence length="109" mass="12112">MKNNKLSMIFVLPILAILLVAGCAQSNNHTMDNVEVNTELRFDSTPEAGKTASFQLVLKDEQANPLKNLQIEHDRLVHAVIVSEDLQSIAHIHPALSEVIERACGNIEW</sequence>
<name>A0A1G2HR53_9BACT</name>
<organism evidence="2 3">
    <name type="scientific">Candidatus Staskawiczbacteria bacterium RIFCSPHIGHO2_01_FULL_39_25</name>
    <dbReference type="NCBI Taxonomy" id="1802202"/>
    <lineage>
        <taxon>Bacteria</taxon>
        <taxon>Candidatus Staskawicziibacteriota</taxon>
    </lineage>
</organism>
<dbReference type="EMBL" id="MHOO01000001">
    <property type="protein sequence ID" value="OGZ64905.1"/>
    <property type="molecule type" value="Genomic_DNA"/>
</dbReference>
<dbReference type="Proteomes" id="UP000176855">
    <property type="component" value="Unassembled WGS sequence"/>
</dbReference>
<protein>
    <submittedName>
        <fullName evidence="2">Uncharacterized protein</fullName>
    </submittedName>
</protein>
<feature type="signal peptide" evidence="1">
    <location>
        <begin position="1"/>
        <end position="26"/>
    </location>
</feature>
<evidence type="ECO:0000256" key="1">
    <source>
        <dbReference type="SAM" id="SignalP"/>
    </source>
</evidence>
<dbReference type="PROSITE" id="PS51257">
    <property type="entry name" value="PROKAR_LIPOPROTEIN"/>
    <property type="match status" value="1"/>
</dbReference>
<keyword evidence="1" id="KW-0732">Signal</keyword>
<evidence type="ECO:0000313" key="2">
    <source>
        <dbReference type="EMBL" id="OGZ64905.1"/>
    </source>
</evidence>
<dbReference type="AlphaFoldDB" id="A0A1G2HR53"/>
<reference evidence="2 3" key="1">
    <citation type="journal article" date="2016" name="Nat. Commun.">
        <title>Thousands of microbial genomes shed light on interconnected biogeochemical processes in an aquifer system.</title>
        <authorList>
            <person name="Anantharaman K."/>
            <person name="Brown C.T."/>
            <person name="Hug L.A."/>
            <person name="Sharon I."/>
            <person name="Castelle C.J."/>
            <person name="Probst A.J."/>
            <person name="Thomas B.C."/>
            <person name="Singh A."/>
            <person name="Wilkins M.J."/>
            <person name="Karaoz U."/>
            <person name="Brodie E.L."/>
            <person name="Williams K.H."/>
            <person name="Hubbard S.S."/>
            <person name="Banfield J.F."/>
        </authorList>
    </citation>
    <scope>NUCLEOTIDE SEQUENCE [LARGE SCALE GENOMIC DNA]</scope>
</reference>
<comment type="caution">
    <text evidence="2">The sequence shown here is derived from an EMBL/GenBank/DDBJ whole genome shotgun (WGS) entry which is preliminary data.</text>
</comment>